<protein>
    <recommendedName>
        <fullName evidence="3">Fam-a protein</fullName>
    </recommendedName>
</protein>
<accession>W7B5B9</accession>
<reference evidence="1 2" key="1">
    <citation type="submission" date="2013-02" db="EMBL/GenBank/DDBJ databases">
        <title>The Genome Sequence of Plasmodium vinckei petteri CR.</title>
        <authorList>
            <consortium name="The Broad Institute Genome Sequencing Platform"/>
            <consortium name="The Broad Institute Genome Sequencing Center for Infectious Disease"/>
            <person name="Neafsey D."/>
            <person name="Cheeseman I."/>
            <person name="Volkman S."/>
            <person name="Adams J."/>
            <person name="Walker B."/>
            <person name="Young S.K."/>
            <person name="Zeng Q."/>
            <person name="Gargeya S."/>
            <person name="Fitzgerald M."/>
            <person name="Haas B."/>
            <person name="Abouelleil A."/>
            <person name="Alvarado L."/>
            <person name="Arachchi H.M."/>
            <person name="Berlin A.M."/>
            <person name="Chapman S.B."/>
            <person name="Dewar J."/>
            <person name="Goldberg J."/>
            <person name="Griggs A."/>
            <person name="Gujja S."/>
            <person name="Hansen M."/>
            <person name="Howarth C."/>
            <person name="Imamovic A."/>
            <person name="Larimer J."/>
            <person name="McCowan C."/>
            <person name="Murphy C."/>
            <person name="Neiman D."/>
            <person name="Pearson M."/>
            <person name="Priest M."/>
            <person name="Roberts A."/>
            <person name="Saif S."/>
            <person name="Shea T."/>
            <person name="Sisk P."/>
            <person name="Sykes S."/>
            <person name="Wortman J."/>
            <person name="Nusbaum C."/>
            <person name="Birren B."/>
        </authorList>
    </citation>
    <scope>NUCLEOTIDE SEQUENCE [LARGE SCALE GENOMIC DNA]</scope>
    <source>
        <strain evidence="1 2">CR</strain>
    </source>
</reference>
<evidence type="ECO:0000313" key="1">
    <source>
        <dbReference type="EMBL" id="EUD73121.1"/>
    </source>
</evidence>
<proteinExistence type="predicted"/>
<organism evidence="1 2">
    <name type="scientific">Plasmodium vinckei petteri</name>
    <dbReference type="NCBI Taxonomy" id="138298"/>
    <lineage>
        <taxon>Eukaryota</taxon>
        <taxon>Sar</taxon>
        <taxon>Alveolata</taxon>
        <taxon>Apicomplexa</taxon>
        <taxon>Aconoidasida</taxon>
        <taxon>Haemosporida</taxon>
        <taxon>Plasmodiidae</taxon>
        <taxon>Plasmodium</taxon>
        <taxon>Plasmodium (Vinckeia)</taxon>
    </lineage>
</organism>
<dbReference type="Proteomes" id="UP000030659">
    <property type="component" value="Unassembled WGS sequence"/>
</dbReference>
<evidence type="ECO:0008006" key="3">
    <source>
        <dbReference type="Google" id="ProtNLM"/>
    </source>
</evidence>
<gene>
    <name evidence="1" type="ORF">YYG_01156</name>
</gene>
<name>W7B5B9_PLAVN</name>
<dbReference type="AlphaFoldDB" id="W7B5B9"/>
<evidence type="ECO:0000313" key="2">
    <source>
        <dbReference type="Proteomes" id="UP000030659"/>
    </source>
</evidence>
<dbReference type="EMBL" id="KI965396">
    <property type="protein sequence ID" value="EUD73121.1"/>
    <property type="molecule type" value="Genomic_DNA"/>
</dbReference>
<sequence>MNNIFVYANNKALATKLDSSGASSENVLKLARYIKNNNFVTEPNLDIESLAKSILPKFLHVIRGTDAVHYSRRRTDAIPYSRRRTDALPYSRQRTDAIPYSRQRTDAVPYSRQRTNALHYSRKICLR</sequence>